<gene>
    <name evidence="2" type="ORF">JRO89_XS01G0064800</name>
</gene>
<dbReference type="Gene3D" id="3.30.420.10">
    <property type="entry name" value="Ribonuclease H-like superfamily/Ribonuclease H"/>
    <property type="match status" value="1"/>
</dbReference>
<dbReference type="InterPro" id="IPR039537">
    <property type="entry name" value="Retrotran_Ty1/copia-like"/>
</dbReference>
<evidence type="ECO:0000313" key="3">
    <source>
        <dbReference type="Proteomes" id="UP000827721"/>
    </source>
</evidence>
<dbReference type="InterPro" id="IPR057670">
    <property type="entry name" value="SH3_retrovirus"/>
</dbReference>
<protein>
    <recommendedName>
        <fullName evidence="1">Retroviral polymerase SH3-like domain-containing protein</fullName>
    </recommendedName>
</protein>
<evidence type="ECO:0000313" key="2">
    <source>
        <dbReference type="EMBL" id="KAH7576440.1"/>
    </source>
</evidence>
<reference evidence="2 3" key="1">
    <citation type="submission" date="2021-02" db="EMBL/GenBank/DDBJ databases">
        <title>Plant Genome Project.</title>
        <authorList>
            <person name="Zhang R.-G."/>
        </authorList>
    </citation>
    <scope>NUCLEOTIDE SEQUENCE [LARGE SCALE GENOMIC DNA]</scope>
    <source>
        <tissue evidence="2">Leaves</tissue>
    </source>
</reference>
<keyword evidence="3" id="KW-1185">Reference proteome</keyword>
<dbReference type="PANTHER" id="PTHR42648">
    <property type="entry name" value="TRANSPOSASE, PUTATIVE-RELATED"/>
    <property type="match status" value="1"/>
</dbReference>
<dbReference type="InterPro" id="IPR036397">
    <property type="entry name" value="RNaseH_sf"/>
</dbReference>
<dbReference type="Proteomes" id="UP000827721">
    <property type="component" value="Unassembled WGS sequence"/>
</dbReference>
<proteinExistence type="predicted"/>
<name>A0ABQ8IIF4_9ROSI</name>
<feature type="domain" description="Retroviral polymerase SH3-like" evidence="1">
    <location>
        <begin position="78"/>
        <end position="140"/>
    </location>
</feature>
<dbReference type="Pfam" id="PF25597">
    <property type="entry name" value="SH3_retrovirus"/>
    <property type="match status" value="1"/>
</dbReference>
<dbReference type="SUPFAM" id="SSF53098">
    <property type="entry name" value="Ribonuclease H-like"/>
    <property type="match status" value="1"/>
</dbReference>
<dbReference type="PANTHER" id="PTHR42648:SF28">
    <property type="entry name" value="TRANSPOSON-ENCODED PROTEIN WITH RIBONUCLEASE H-LIKE AND RETROVIRUS ZINC FINGER-LIKE DOMAINS"/>
    <property type="match status" value="1"/>
</dbReference>
<comment type="caution">
    <text evidence="2">The sequence shown here is derived from an EMBL/GenBank/DDBJ whole genome shotgun (WGS) entry which is preliminary data.</text>
</comment>
<sequence length="259" mass="30194">MPDTPEQNRVVERKNCTILDMVRYILCNSTLPNFLLGEVLRTAAYILNQVPSKSILKTSYKLWSDKKPSLHHFHIWGCKAEVRPHNPHLRKLDQKTISGHFNGYCIGLRGSRFYCPSHTTRIIESDRTIYFEDDHDRKSSEPRNVIFREECMVVPMPFVHVPLMELPQTNNIDLLIETKHLLSCHFDMKDLGEAYFMPEIQILHDRFRGVLGLSQRTYIDRVLCRFNMQSCSPGKAPIVKGDNFARSQCSRNDDQRVQM</sequence>
<dbReference type="EMBL" id="JAFEMO010000001">
    <property type="protein sequence ID" value="KAH7576440.1"/>
    <property type="molecule type" value="Genomic_DNA"/>
</dbReference>
<organism evidence="2 3">
    <name type="scientific">Xanthoceras sorbifolium</name>
    <dbReference type="NCBI Taxonomy" id="99658"/>
    <lineage>
        <taxon>Eukaryota</taxon>
        <taxon>Viridiplantae</taxon>
        <taxon>Streptophyta</taxon>
        <taxon>Embryophyta</taxon>
        <taxon>Tracheophyta</taxon>
        <taxon>Spermatophyta</taxon>
        <taxon>Magnoliopsida</taxon>
        <taxon>eudicotyledons</taxon>
        <taxon>Gunneridae</taxon>
        <taxon>Pentapetalae</taxon>
        <taxon>rosids</taxon>
        <taxon>malvids</taxon>
        <taxon>Sapindales</taxon>
        <taxon>Sapindaceae</taxon>
        <taxon>Xanthoceroideae</taxon>
        <taxon>Xanthoceras</taxon>
    </lineage>
</organism>
<accession>A0ABQ8IIF4</accession>
<evidence type="ECO:0000259" key="1">
    <source>
        <dbReference type="Pfam" id="PF25597"/>
    </source>
</evidence>
<dbReference type="InterPro" id="IPR012337">
    <property type="entry name" value="RNaseH-like_sf"/>
</dbReference>